<dbReference type="Gene3D" id="3.30.70.330">
    <property type="match status" value="1"/>
</dbReference>
<dbReference type="GeneID" id="29998443"/>
<evidence type="ECO:0000256" key="4">
    <source>
        <dbReference type="ARBA" id="ARBA00022980"/>
    </source>
</evidence>
<dbReference type="Pfam" id="PF00276">
    <property type="entry name" value="Ribosomal_L23"/>
    <property type="match status" value="1"/>
</dbReference>
<keyword evidence="5 7" id="KW-0687">Ribonucleoprotein</keyword>
<dbReference type="GO" id="GO:0019843">
    <property type="term" value="F:rRNA binding"/>
    <property type="evidence" value="ECO:0007669"/>
    <property type="project" value="UniProtKB-UniRule"/>
</dbReference>
<evidence type="ECO:0000256" key="5">
    <source>
        <dbReference type="ARBA" id="ARBA00023274"/>
    </source>
</evidence>
<evidence type="ECO:0000256" key="7">
    <source>
        <dbReference type="HAMAP-Rule" id="MF_01369"/>
    </source>
</evidence>
<dbReference type="InterPro" id="IPR012678">
    <property type="entry name" value="Ribosomal_uL23/eL15/eS24_sf"/>
</dbReference>
<dbReference type="EMBL" id="LT622866">
    <property type="protein sequence ID" value="SCW22001.1"/>
    <property type="molecule type" value="Genomic_DNA"/>
</dbReference>
<keyword evidence="2 7" id="KW-0699">rRNA-binding</keyword>
<comment type="subunit">
    <text evidence="7">Part of the 50S ribosomal subunit.</text>
</comment>
<organism evidence="8">
    <name type="scientific">Helminthocladia australis</name>
    <dbReference type="NCBI Taxonomy" id="260093"/>
    <lineage>
        <taxon>Eukaryota</taxon>
        <taxon>Rhodophyta</taxon>
        <taxon>Florideophyceae</taxon>
        <taxon>Nemaliophycidae</taxon>
        <taxon>Nemaliales</taxon>
        <taxon>Liagoraceae</taxon>
        <taxon>Helminthocladia</taxon>
    </lineage>
</organism>
<evidence type="ECO:0000256" key="2">
    <source>
        <dbReference type="ARBA" id="ARBA00022730"/>
    </source>
</evidence>
<dbReference type="AlphaFoldDB" id="A0A1G4NTI4"/>
<dbReference type="InterPro" id="IPR013025">
    <property type="entry name" value="Ribosomal_uL23-like"/>
</dbReference>
<dbReference type="GO" id="GO:1990904">
    <property type="term" value="C:ribonucleoprotein complex"/>
    <property type="evidence" value="ECO:0007669"/>
    <property type="project" value="UniProtKB-KW"/>
</dbReference>
<dbReference type="GO" id="GO:0006412">
    <property type="term" value="P:translation"/>
    <property type="evidence" value="ECO:0007669"/>
    <property type="project" value="UniProtKB-UniRule"/>
</dbReference>
<dbReference type="SUPFAM" id="SSF54189">
    <property type="entry name" value="Ribosomal proteins S24e, L23 and L15e"/>
    <property type="match status" value="1"/>
</dbReference>
<comment type="subcellular location">
    <subcellularLocation>
        <location evidence="7">Plastid</location>
        <location evidence="7">Chloroplast</location>
    </subcellularLocation>
</comment>
<protein>
    <recommendedName>
        <fullName evidence="6 7">Large ribosomal subunit protein uL23c</fullName>
    </recommendedName>
</protein>
<accession>A0A1G4NTI4</accession>
<gene>
    <name evidence="7 8" type="primary">rpl23</name>
    <name evidence="8" type="ORF">J0167_163</name>
</gene>
<evidence type="ECO:0000256" key="1">
    <source>
        <dbReference type="ARBA" id="ARBA00006700"/>
    </source>
</evidence>
<comment type="function">
    <text evidence="7">Binds to 23S rRNA.</text>
</comment>
<dbReference type="GO" id="GO:0003735">
    <property type="term" value="F:structural constituent of ribosome"/>
    <property type="evidence" value="ECO:0007669"/>
    <property type="project" value="InterPro"/>
</dbReference>
<geneLocation type="chloroplast" evidence="8"/>
<keyword evidence="3 7" id="KW-0694">RNA-binding</keyword>
<dbReference type="NCBIfam" id="NF004363">
    <property type="entry name" value="PRK05738.2-4"/>
    <property type="match status" value="1"/>
</dbReference>
<proteinExistence type="inferred from homology"/>
<reference evidence="8" key="2">
    <citation type="submission" date="2016-10" db="EMBL/GenBank/DDBJ databases">
        <authorList>
            <person name="de Groot N.N."/>
        </authorList>
    </citation>
    <scope>NUCLEOTIDE SEQUENCE</scope>
    <source>
        <strain evidence="8">J.0167</strain>
    </source>
</reference>
<sequence length="100" mass="11634">MLKDQDHSLIDLIHKPILTDKTTRLLEDNQYCFTVKKNANKNDIKKAVEKLFNVRVININTLMKPKKKRTVGKFTGTRTLFKKAIVKLHPSDQITLFPEN</sequence>
<evidence type="ECO:0000256" key="3">
    <source>
        <dbReference type="ARBA" id="ARBA00022884"/>
    </source>
</evidence>
<keyword evidence="4 7" id="KW-0689">Ribosomal protein</keyword>
<evidence type="ECO:0000313" key="8">
    <source>
        <dbReference type="EMBL" id="SCW22001.1"/>
    </source>
</evidence>
<reference evidence="8" key="1">
    <citation type="submission" date="2016-10" db="EMBL/GenBank/DDBJ databases">
        <title>Chloroplast genomes as a tool to resolve red algal phylogenies: a case study in the Nemaliales.</title>
        <authorList>
            <person name="Costa J.F."/>
            <person name="Lin S.M."/>
            <person name="Macaya E.C."/>
            <person name="Fernandez-Garcia C."/>
            <person name="Verbruggen H."/>
        </authorList>
    </citation>
    <scope>NUCLEOTIDE SEQUENCE</scope>
    <source>
        <strain evidence="8">J.0167</strain>
    </source>
</reference>
<keyword evidence="8" id="KW-0934">Plastid</keyword>
<name>A0A1G4NTI4_9FLOR</name>
<dbReference type="GO" id="GO:0005840">
    <property type="term" value="C:ribosome"/>
    <property type="evidence" value="ECO:0007669"/>
    <property type="project" value="UniProtKB-KW"/>
</dbReference>
<dbReference type="NCBIfam" id="NF004368">
    <property type="entry name" value="PRK05738.3-4"/>
    <property type="match status" value="1"/>
</dbReference>
<dbReference type="GO" id="GO:0009507">
    <property type="term" value="C:chloroplast"/>
    <property type="evidence" value="ECO:0007669"/>
    <property type="project" value="UniProtKB-SubCell"/>
</dbReference>
<keyword evidence="8" id="KW-0150">Chloroplast</keyword>
<evidence type="ECO:0000256" key="6">
    <source>
        <dbReference type="ARBA" id="ARBA00035287"/>
    </source>
</evidence>
<dbReference type="InterPro" id="IPR012677">
    <property type="entry name" value="Nucleotide-bd_a/b_plait_sf"/>
</dbReference>
<dbReference type="PANTHER" id="PTHR11620">
    <property type="entry name" value="60S RIBOSOMAL PROTEIN L23A"/>
    <property type="match status" value="1"/>
</dbReference>
<dbReference type="FunFam" id="3.30.70.330:FF:000001">
    <property type="entry name" value="50S ribosomal protein L23"/>
    <property type="match status" value="1"/>
</dbReference>
<comment type="similarity">
    <text evidence="1 7">Belongs to the universal ribosomal protein uL23 family.</text>
</comment>
<dbReference type="HAMAP" id="MF_01369_B">
    <property type="entry name" value="Ribosomal_uL23_B"/>
    <property type="match status" value="1"/>
</dbReference>
<dbReference type="RefSeq" id="YP_009313747.1">
    <property type="nucleotide sequence ID" value="NC_031658.1"/>
</dbReference>